<keyword evidence="6 13" id="KW-0418">Kinase</keyword>
<dbReference type="InterPro" id="IPR050940">
    <property type="entry name" value="Actin_reg-Ser/Thr_kinase"/>
</dbReference>
<dbReference type="AlphaFoldDB" id="A0A8H6HPM7"/>
<sequence>MHSDAFDVIPYDDIKGDWKKLGSGSFGNVYKGNYLGIDVAIKEVLPSTEYDVAKYFEREWRLMKECRHPNICLFIGLSRAPAPDNRIFIISEFIEGGNVRLYIHNKKKLFPWRLRLSFAIDITRALAYLHARKCIHRDLKGENLLVTANGRIKVTDFGFARIAARNEEEADDHHFKRSAPTFGVEPEEVRKLATSGCPEDFLQLCLDCSSTDPSKRPTTRQILERLRNIEAEVLLRPTEGDDTNIGSVRFISGGKRPAPAPRIPSFGMGVGKDIRGPVREDTVSSDDSDEELLEAVKKLSAVGLDPASRWSDASSSMQPLLQDEGSKYSTASPQLSSVLTIRASPNPQDAGTPHPITPIPSVAPDPLDSSSLMSIASADSYHTAANSSSIISSALGTDGGSTIHDSHLDKGEPVPRVHRFTLLKPGTKPKRISSGTGMGNGESSIWNPLEIFFSSGLLVSRCDLCNKRIGWKPFLECDDCGLRTHMKCGELAPRDCGVQASRAHSALNGEVVTPRSHVHGGTGKALVESQSSK</sequence>
<dbReference type="SUPFAM" id="SSF56112">
    <property type="entry name" value="Protein kinase-like (PK-like)"/>
    <property type="match status" value="1"/>
</dbReference>
<dbReference type="PROSITE" id="PS50011">
    <property type="entry name" value="PROTEIN_KINASE_DOM"/>
    <property type="match status" value="1"/>
</dbReference>
<dbReference type="GO" id="GO:0046872">
    <property type="term" value="F:metal ion binding"/>
    <property type="evidence" value="ECO:0007669"/>
    <property type="project" value="UniProtKB-KW"/>
</dbReference>
<dbReference type="Pfam" id="PF00130">
    <property type="entry name" value="C1_1"/>
    <property type="match status" value="1"/>
</dbReference>
<organism evidence="13 14">
    <name type="scientific">Ephemerocybe angulata</name>
    <dbReference type="NCBI Taxonomy" id="980116"/>
    <lineage>
        <taxon>Eukaryota</taxon>
        <taxon>Fungi</taxon>
        <taxon>Dikarya</taxon>
        <taxon>Basidiomycota</taxon>
        <taxon>Agaricomycotina</taxon>
        <taxon>Agaricomycetes</taxon>
        <taxon>Agaricomycetidae</taxon>
        <taxon>Agaricales</taxon>
        <taxon>Agaricineae</taxon>
        <taxon>Psathyrellaceae</taxon>
        <taxon>Ephemerocybe</taxon>
    </lineage>
</organism>
<dbReference type="GO" id="GO:0004674">
    <property type="term" value="F:protein serine/threonine kinase activity"/>
    <property type="evidence" value="ECO:0007669"/>
    <property type="project" value="UniProtKB-KW"/>
</dbReference>
<evidence type="ECO:0000259" key="11">
    <source>
        <dbReference type="PROSITE" id="PS50011"/>
    </source>
</evidence>
<dbReference type="Gene3D" id="3.30.200.20">
    <property type="entry name" value="Phosphorylase Kinase, domain 1"/>
    <property type="match status" value="1"/>
</dbReference>
<dbReference type="Gene3D" id="1.10.510.10">
    <property type="entry name" value="Transferase(Phosphotransferase) domain 1"/>
    <property type="match status" value="2"/>
</dbReference>
<evidence type="ECO:0000256" key="6">
    <source>
        <dbReference type="ARBA" id="ARBA00022777"/>
    </source>
</evidence>
<dbReference type="PANTHER" id="PTHR46485">
    <property type="entry name" value="LIM DOMAIN KINASE 1"/>
    <property type="match status" value="1"/>
</dbReference>
<comment type="caution">
    <text evidence="13">The sequence shown here is derived from an EMBL/GenBank/DDBJ whole genome shotgun (WGS) entry which is preliminary data.</text>
</comment>
<dbReference type="SUPFAM" id="SSF57889">
    <property type="entry name" value="Cysteine-rich domain"/>
    <property type="match status" value="1"/>
</dbReference>
<evidence type="ECO:0000256" key="9">
    <source>
        <dbReference type="PROSITE-ProRule" id="PRU10141"/>
    </source>
</evidence>
<feature type="compositionally biased region" description="Polar residues" evidence="10">
    <location>
        <begin position="327"/>
        <end position="349"/>
    </location>
</feature>
<feature type="region of interest" description="Disordered" evidence="10">
    <location>
        <begin position="307"/>
        <end position="365"/>
    </location>
</feature>
<evidence type="ECO:0000256" key="1">
    <source>
        <dbReference type="ARBA" id="ARBA00005843"/>
    </source>
</evidence>
<dbReference type="Pfam" id="PF07714">
    <property type="entry name" value="PK_Tyr_Ser-Thr"/>
    <property type="match status" value="1"/>
</dbReference>
<keyword evidence="4" id="KW-0479">Metal-binding</keyword>
<keyword evidence="7" id="KW-0862">Zinc</keyword>
<accession>A0A8H6HPM7</accession>
<evidence type="ECO:0000313" key="13">
    <source>
        <dbReference type="EMBL" id="KAF6750864.1"/>
    </source>
</evidence>
<reference evidence="13 14" key="1">
    <citation type="submission" date="2020-07" db="EMBL/GenBank/DDBJ databases">
        <title>Comparative genomics of pyrophilous fungi reveals a link between fire events and developmental genes.</title>
        <authorList>
            <consortium name="DOE Joint Genome Institute"/>
            <person name="Steindorff A.S."/>
            <person name="Carver A."/>
            <person name="Calhoun S."/>
            <person name="Stillman K."/>
            <person name="Liu H."/>
            <person name="Lipzen A."/>
            <person name="Pangilinan J."/>
            <person name="Labutti K."/>
            <person name="Bruns T.D."/>
            <person name="Grigoriev I.V."/>
        </authorList>
    </citation>
    <scope>NUCLEOTIDE SEQUENCE [LARGE SCALE GENOMIC DNA]</scope>
    <source>
        <strain evidence="13 14">CBS 144469</strain>
    </source>
</reference>
<dbReference type="InterPro" id="IPR011009">
    <property type="entry name" value="Kinase-like_dom_sf"/>
</dbReference>
<feature type="region of interest" description="Disordered" evidence="10">
    <location>
        <begin position="514"/>
        <end position="533"/>
    </location>
</feature>
<keyword evidence="2" id="KW-0723">Serine/threonine-protein kinase</keyword>
<feature type="compositionally biased region" description="Basic and acidic residues" evidence="10">
    <location>
        <begin position="272"/>
        <end position="282"/>
    </location>
</feature>
<evidence type="ECO:0000256" key="3">
    <source>
        <dbReference type="ARBA" id="ARBA00022679"/>
    </source>
</evidence>
<name>A0A8H6HPM7_9AGAR</name>
<gene>
    <name evidence="13" type="ORF">DFP72DRAFT_909464</name>
</gene>
<evidence type="ECO:0000313" key="14">
    <source>
        <dbReference type="Proteomes" id="UP000521943"/>
    </source>
</evidence>
<feature type="binding site" evidence="9">
    <location>
        <position position="42"/>
    </location>
    <ligand>
        <name>ATP</name>
        <dbReference type="ChEBI" id="CHEBI:30616"/>
    </ligand>
</feature>
<dbReference type="SMART" id="SM00220">
    <property type="entry name" value="S_TKc"/>
    <property type="match status" value="1"/>
</dbReference>
<keyword evidence="3" id="KW-0808">Transferase</keyword>
<dbReference type="InterPro" id="IPR017441">
    <property type="entry name" value="Protein_kinase_ATP_BS"/>
</dbReference>
<dbReference type="PROSITE" id="PS00107">
    <property type="entry name" value="PROTEIN_KINASE_ATP"/>
    <property type="match status" value="1"/>
</dbReference>
<comment type="similarity">
    <text evidence="1">Belongs to the protein kinase superfamily. TKL Ser/Thr protein kinase family.</text>
</comment>
<feature type="region of interest" description="Disordered" evidence="10">
    <location>
        <begin position="249"/>
        <end position="288"/>
    </location>
</feature>
<dbReference type="SMART" id="SM00109">
    <property type="entry name" value="C1"/>
    <property type="match status" value="1"/>
</dbReference>
<dbReference type="OrthoDB" id="4062651at2759"/>
<dbReference type="InterPro" id="IPR000719">
    <property type="entry name" value="Prot_kinase_dom"/>
</dbReference>
<feature type="domain" description="Phorbol-ester/DAG-type" evidence="12">
    <location>
        <begin position="449"/>
        <end position="496"/>
    </location>
</feature>
<proteinExistence type="inferred from homology"/>
<dbReference type="PANTHER" id="PTHR46485:SF5">
    <property type="entry name" value="CENTER DIVIDER, ISOFORM A"/>
    <property type="match status" value="1"/>
</dbReference>
<dbReference type="Gene3D" id="3.30.60.20">
    <property type="match status" value="1"/>
</dbReference>
<dbReference type="EMBL" id="JACGCI010000054">
    <property type="protein sequence ID" value="KAF6750864.1"/>
    <property type="molecule type" value="Genomic_DNA"/>
</dbReference>
<protein>
    <submittedName>
        <fullName evidence="13">TKL/LISK/LISK-DD1 protein kinase</fullName>
    </submittedName>
</protein>
<evidence type="ECO:0000256" key="2">
    <source>
        <dbReference type="ARBA" id="ARBA00022527"/>
    </source>
</evidence>
<keyword evidence="5 9" id="KW-0547">Nucleotide-binding</keyword>
<dbReference type="PROSITE" id="PS50081">
    <property type="entry name" value="ZF_DAG_PE_2"/>
    <property type="match status" value="1"/>
</dbReference>
<evidence type="ECO:0000259" key="12">
    <source>
        <dbReference type="PROSITE" id="PS50081"/>
    </source>
</evidence>
<keyword evidence="8 9" id="KW-0067">ATP-binding</keyword>
<dbReference type="GO" id="GO:0005524">
    <property type="term" value="F:ATP binding"/>
    <property type="evidence" value="ECO:0007669"/>
    <property type="project" value="UniProtKB-UniRule"/>
</dbReference>
<dbReference type="PROSITE" id="PS00108">
    <property type="entry name" value="PROTEIN_KINASE_ST"/>
    <property type="match status" value="1"/>
</dbReference>
<evidence type="ECO:0000256" key="4">
    <source>
        <dbReference type="ARBA" id="ARBA00022723"/>
    </source>
</evidence>
<dbReference type="Proteomes" id="UP000521943">
    <property type="component" value="Unassembled WGS sequence"/>
</dbReference>
<keyword evidence="14" id="KW-1185">Reference proteome</keyword>
<feature type="domain" description="Protein kinase" evidence="11">
    <location>
        <begin position="15"/>
        <end position="321"/>
    </location>
</feature>
<evidence type="ECO:0000256" key="5">
    <source>
        <dbReference type="ARBA" id="ARBA00022741"/>
    </source>
</evidence>
<dbReference type="InterPro" id="IPR001245">
    <property type="entry name" value="Ser-Thr/Tyr_kinase_cat_dom"/>
</dbReference>
<dbReference type="InterPro" id="IPR002219">
    <property type="entry name" value="PKC_DAG/PE"/>
</dbReference>
<evidence type="ECO:0000256" key="10">
    <source>
        <dbReference type="SAM" id="MobiDB-lite"/>
    </source>
</evidence>
<evidence type="ECO:0000256" key="7">
    <source>
        <dbReference type="ARBA" id="ARBA00022833"/>
    </source>
</evidence>
<dbReference type="CDD" id="cd00029">
    <property type="entry name" value="C1"/>
    <property type="match status" value="1"/>
</dbReference>
<evidence type="ECO:0000256" key="8">
    <source>
        <dbReference type="ARBA" id="ARBA00022840"/>
    </source>
</evidence>
<dbReference type="InterPro" id="IPR046349">
    <property type="entry name" value="C1-like_sf"/>
</dbReference>
<dbReference type="InterPro" id="IPR008271">
    <property type="entry name" value="Ser/Thr_kinase_AS"/>
</dbReference>